<dbReference type="AlphaFoldDB" id="A0A7R9JHT6"/>
<evidence type="ECO:0000313" key="1">
    <source>
        <dbReference type="EMBL" id="CAD7579157.1"/>
    </source>
</evidence>
<gene>
    <name evidence="1" type="ORF">TCMB3V08_LOCUS11692</name>
</gene>
<organism evidence="1">
    <name type="scientific">Timema californicum</name>
    <name type="common">California timema</name>
    <name type="synonym">Walking stick</name>
    <dbReference type="NCBI Taxonomy" id="61474"/>
    <lineage>
        <taxon>Eukaryota</taxon>
        <taxon>Metazoa</taxon>
        <taxon>Ecdysozoa</taxon>
        <taxon>Arthropoda</taxon>
        <taxon>Hexapoda</taxon>
        <taxon>Insecta</taxon>
        <taxon>Pterygota</taxon>
        <taxon>Neoptera</taxon>
        <taxon>Polyneoptera</taxon>
        <taxon>Phasmatodea</taxon>
        <taxon>Timematodea</taxon>
        <taxon>Timematoidea</taxon>
        <taxon>Timematidae</taxon>
        <taxon>Timema</taxon>
    </lineage>
</organism>
<sequence>MTNTNTITTQAMDILLDVVHHDILLVSRAKSSLITSAGPFLMFVLLTSPWSTTSAQIRVA</sequence>
<dbReference type="EMBL" id="OE190255">
    <property type="protein sequence ID" value="CAD7579157.1"/>
    <property type="molecule type" value="Genomic_DNA"/>
</dbReference>
<name>A0A7R9JHT6_TIMCA</name>
<protein>
    <submittedName>
        <fullName evidence="1">(California timema) hypothetical protein</fullName>
    </submittedName>
</protein>
<accession>A0A7R9JHT6</accession>
<proteinExistence type="predicted"/>
<reference evidence="1" key="1">
    <citation type="submission" date="2020-11" db="EMBL/GenBank/DDBJ databases">
        <authorList>
            <person name="Tran Van P."/>
        </authorList>
    </citation>
    <scope>NUCLEOTIDE SEQUENCE</scope>
</reference>